<dbReference type="EMBL" id="VIIS01001811">
    <property type="protein sequence ID" value="KAF0292453.1"/>
    <property type="molecule type" value="Genomic_DNA"/>
</dbReference>
<dbReference type="InterPro" id="IPR046341">
    <property type="entry name" value="SET_dom_sf"/>
</dbReference>
<reference evidence="1 2" key="1">
    <citation type="submission" date="2019-07" db="EMBL/GenBank/DDBJ databases">
        <title>Draft genome assembly of a fouling barnacle, Amphibalanus amphitrite (Darwin, 1854): The first reference genome for Thecostraca.</title>
        <authorList>
            <person name="Kim W."/>
        </authorList>
    </citation>
    <scope>NUCLEOTIDE SEQUENCE [LARGE SCALE GENOMIC DNA]</scope>
    <source>
        <strain evidence="1">SNU_AA5</strain>
        <tissue evidence="1">Soma without cirri and trophi</tissue>
    </source>
</reference>
<evidence type="ECO:0000313" key="2">
    <source>
        <dbReference type="Proteomes" id="UP000440578"/>
    </source>
</evidence>
<dbReference type="Gene3D" id="2.170.270.10">
    <property type="entry name" value="SET domain"/>
    <property type="match status" value="1"/>
</dbReference>
<protein>
    <submittedName>
        <fullName evidence="1">SET domain-containing protein SmydA-8, isoform B</fullName>
    </submittedName>
</protein>
<sequence>MFARVRTKTRTPAGGAKARPVVEDFTKPAAYLEAVTVVRLLKLRDADPARFERVLEMDSSPEHWPKSELSGVFQHNVVNFLRTVCKVNADEQLLQRLGGILMTNAFEARGRRLGSHVRCLFPEAGLLAHSCLPNVHHTIDHNFTIFLRAAEPVKEGLTYYELHAPLMVLAQRQYARGAISRTEMETLLDEASDNLEKAIGMLKYEPELSLEGKIHASALRSREELATLRGTVADLPETGRGHLTPAHIDELVGEFNAVLELMDDYQWRV</sequence>
<keyword evidence="2" id="KW-1185">Reference proteome</keyword>
<organism evidence="1 2">
    <name type="scientific">Amphibalanus amphitrite</name>
    <name type="common">Striped barnacle</name>
    <name type="synonym">Balanus amphitrite</name>
    <dbReference type="NCBI Taxonomy" id="1232801"/>
    <lineage>
        <taxon>Eukaryota</taxon>
        <taxon>Metazoa</taxon>
        <taxon>Ecdysozoa</taxon>
        <taxon>Arthropoda</taxon>
        <taxon>Crustacea</taxon>
        <taxon>Multicrustacea</taxon>
        <taxon>Cirripedia</taxon>
        <taxon>Thoracica</taxon>
        <taxon>Thoracicalcarea</taxon>
        <taxon>Balanomorpha</taxon>
        <taxon>Balanoidea</taxon>
        <taxon>Balanidae</taxon>
        <taxon>Amphibalaninae</taxon>
        <taxon>Amphibalanus</taxon>
    </lineage>
</organism>
<dbReference type="PANTHER" id="PTHR46455:SF7">
    <property type="entry name" value="RE12806P"/>
    <property type="match status" value="1"/>
</dbReference>
<dbReference type="AlphaFoldDB" id="A0A6A4VFY4"/>
<accession>A0A6A4VFY4</accession>
<dbReference type="PANTHER" id="PTHR46455">
    <property type="entry name" value="SET AND MYND DOMAIN CONTAINING, ARTHROPOD-SPECIFIC, MEMBER 4, ISOFORM A"/>
    <property type="match status" value="1"/>
</dbReference>
<dbReference type="SUPFAM" id="SSF82199">
    <property type="entry name" value="SET domain"/>
    <property type="match status" value="1"/>
</dbReference>
<gene>
    <name evidence="1" type="primary">SmydA-8_0</name>
    <name evidence="1" type="ORF">FJT64_009547</name>
</gene>
<dbReference type="InterPro" id="IPR053010">
    <property type="entry name" value="SET_SmydA-8"/>
</dbReference>
<dbReference type="OrthoDB" id="6374143at2759"/>
<name>A0A6A4VFY4_AMPAM</name>
<evidence type="ECO:0000313" key="1">
    <source>
        <dbReference type="EMBL" id="KAF0292453.1"/>
    </source>
</evidence>
<dbReference type="Proteomes" id="UP000440578">
    <property type="component" value="Unassembled WGS sequence"/>
</dbReference>
<comment type="caution">
    <text evidence="1">The sequence shown here is derived from an EMBL/GenBank/DDBJ whole genome shotgun (WGS) entry which is preliminary data.</text>
</comment>
<proteinExistence type="predicted"/>